<name>A0A2V1DFL6_9PLEO</name>
<evidence type="ECO:0000256" key="1">
    <source>
        <dbReference type="SAM" id="MobiDB-lite"/>
    </source>
</evidence>
<keyword evidence="3" id="KW-1185">Reference proteome</keyword>
<sequence length="297" mass="32956">MDFSNNAFRARPTPTLSKDNISHAKLVQSCRFGWSAGPNDTEEPCNTPAIPAPAPSHTVPSASLPVDRRAKRLTPCRGRLYHQLTCSHRVRTDLVEDCGMNCLEPYTANTSTNTIATISPIPFYCQECVDREAARIWDTRSAELNSQYPPMNNMTADEYNRWYEEHQTLQAQYTVDRAAYELQQRVESRPTNICSALEMSKEEEAFARELDGLSLSLMASSSSTSTPLPSTITTRITLPSDASEQLHWGLNSLAIDRGSCGVEYSTSTSSPVQTSLRQQQVGAEEDAWRPRGKGKGT</sequence>
<dbReference type="OrthoDB" id="3712212at2759"/>
<organism evidence="2 3">
    <name type="scientific">Periconia macrospinosa</name>
    <dbReference type="NCBI Taxonomy" id="97972"/>
    <lineage>
        <taxon>Eukaryota</taxon>
        <taxon>Fungi</taxon>
        <taxon>Dikarya</taxon>
        <taxon>Ascomycota</taxon>
        <taxon>Pezizomycotina</taxon>
        <taxon>Dothideomycetes</taxon>
        <taxon>Pleosporomycetidae</taxon>
        <taxon>Pleosporales</taxon>
        <taxon>Massarineae</taxon>
        <taxon>Periconiaceae</taxon>
        <taxon>Periconia</taxon>
    </lineage>
</organism>
<evidence type="ECO:0000313" key="2">
    <source>
        <dbReference type="EMBL" id="PVH96890.1"/>
    </source>
</evidence>
<gene>
    <name evidence="2" type="ORF">DM02DRAFT_534280</name>
</gene>
<evidence type="ECO:0000313" key="3">
    <source>
        <dbReference type="Proteomes" id="UP000244855"/>
    </source>
</evidence>
<dbReference type="EMBL" id="KZ805451">
    <property type="protein sequence ID" value="PVH96890.1"/>
    <property type="molecule type" value="Genomic_DNA"/>
</dbReference>
<protein>
    <submittedName>
        <fullName evidence="2">Uncharacterized protein</fullName>
    </submittedName>
</protein>
<dbReference type="AlphaFoldDB" id="A0A2V1DFL6"/>
<reference evidence="2 3" key="1">
    <citation type="journal article" date="2018" name="Sci. Rep.">
        <title>Comparative genomics provides insights into the lifestyle and reveals functional heterogeneity of dark septate endophytic fungi.</title>
        <authorList>
            <person name="Knapp D.G."/>
            <person name="Nemeth J.B."/>
            <person name="Barry K."/>
            <person name="Hainaut M."/>
            <person name="Henrissat B."/>
            <person name="Johnson J."/>
            <person name="Kuo A."/>
            <person name="Lim J.H.P."/>
            <person name="Lipzen A."/>
            <person name="Nolan M."/>
            <person name="Ohm R.A."/>
            <person name="Tamas L."/>
            <person name="Grigoriev I.V."/>
            <person name="Spatafora J.W."/>
            <person name="Nagy L.G."/>
            <person name="Kovacs G.M."/>
        </authorList>
    </citation>
    <scope>NUCLEOTIDE SEQUENCE [LARGE SCALE GENOMIC DNA]</scope>
    <source>
        <strain evidence="2 3">DSE2036</strain>
    </source>
</reference>
<proteinExistence type="predicted"/>
<feature type="compositionally biased region" description="Polar residues" evidence="1">
    <location>
        <begin position="264"/>
        <end position="281"/>
    </location>
</feature>
<feature type="region of interest" description="Disordered" evidence="1">
    <location>
        <begin position="264"/>
        <end position="297"/>
    </location>
</feature>
<accession>A0A2V1DFL6</accession>
<dbReference type="Proteomes" id="UP000244855">
    <property type="component" value="Unassembled WGS sequence"/>
</dbReference>